<proteinExistence type="predicted"/>
<dbReference type="Proteomes" id="UP001595530">
    <property type="component" value="Unassembled WGS sequence"/>
</dbReference>
<evidence type="ECO:0000313" key="2">
    <source>
        <dbReference type="Proteomes" id="UP001595530"/>
    </source>
</evidence>
<reference evidence="2" key="1">
    <citation type="journal article" date="2019" name="Int. J. Syst. Evol. Microbiol.">
        <title>The Global Catalogue of Microorganisms (GCM) 10K type strain sequencing project: providing services to taxonomists for standard genome sequencing and annotation.</title>
        <authorList>
            <consortium name="The Broad Institute Genomics Platform"/>
            <consortium name="The Broad Institute Genome Sequencing Center for Infectious Disease"/>
            <person name="Wu L."/>
            <person name="Ma J."/>
        </authorList>
    </citation>
    <scope>NUCLEOTIDE SEQUENCE [LARGE SCALE GENOMIC DNA]</scope>
    <source>
        <strain evidence="2">KCTC 42986</strain>
    </source>
</reference>
<keyword evidence="2" id="KW-1185">Reference proteome</keyword>
<dbReference type="EMBL" id="JBHRTP010000005">
    <property type="protein sequence ID" value="MFC3106677.1"/>
    <property type="molecule type" value="Genomic_DNA"/>
</dbReference>
<evidence type="ECO:0000313" key="1">
    <source>
        <dbReference type="EMBL" id="MFC3106677.1"/>
    </source>
</evidence>
<comment type="caution">
    <text evidence="1">The sequence shown here is derived from an EMBL/GenBank/DDBJ whole genome shotgun (WGS) entry which is preliminary data.</text>
</comment>
<organism evidence="1 2">
    <name type="scientific">Undibacterium arcticum</name>
    <dbReference type="NCBI Taxonomy" id="1762892"/>
    <lineage>
        <taxon>Bacteria</taxon>
        <taxon>Pseudomonadati</taxon>
        <taxon>Pseudomonadota</taxon>
        <taxon>Betaproteobacteria</taxon>
        <taxon>Burkholderiales</taxon>
        <taxon>Oxalobacteraceae</taxon>
        <taxon>Undibacterium</taxon>
    </lineage>
</organism>
<gene>
    <name evidence="1" type="ORF">ACFOFO_01655</name>
</gene>
<dbReference type="RefSeq" id="WP_390329041.1">
    <property type="nucleotide sequence ID" value="NZ_JBHRTP010000005.1"/>
</dbReference>
<sequence>MIISEATNHNVHQAAARQGGEINRGIDLAPIRVGLHDEIFQGSRPVFAGVDARAAYCYLLAAAEHRDADTWVFICSMLPSRV</sequence>
<accession>A0ABV7EYN2</accession>
<protein>
    <submittedName>
        <fullName evidence="1">Uncharacterized protein</fullName>
    </submittedName>
</protein>
<name>A0ABV7EYN2_9BURK</name>